<dbReference type="InterPro" id="IPR011009">
    <property type="entry name" value="Kinase-like_dom_sf"/>
</dbReference>
<protein>
    <recommendedName>
        <fullName evidence="8">Protein kinase domain-containing protein</fullName>
    </recommendedName>
</protein>
<organism evidence="9 10">
    <name type="scientific">Wickerhamomyces anomalus (strain ATCC 58044 / CBS 1984 / NCYC 433 / NRRL Y-366-8)</name>
    <name type="common">Yeast</name>
    <name type="synonym">Hansenula anomala</name>
    <dbReference type="NCBI Taxonomy" id="683960"/>
    <lineage>
        <taxon>Eukaryota</taxon>
        <taxon>Fungi</taxon>
        <taxon>Dikarya</taxon>
        <taxon>Ascomycota</taxon>
        <taxon>Saccharomycotina</taxon>
        <taxon>Saccharomycetes</taxon>
        <taxon>Phaffomycetales</taxon>
        <taxon>Wickerhamomycetaceae</taxon>
        <taxon>Wickerhamomyces</taxon>
    </lineage>
</organism>
<evidence type="ECO:0000256" key="6">
    <source>
        <dbReference type="PROSITE-ProRule" id="PRU10141"/>
    </source>
</evidence>
<reference evidence="9 10" key="1">
    <citation type="journal article" date="2016" name="Proc. Natl. Acad. Sci. U.S.A.">
        <title>Comparative genomics of biotechnologically important yeasts.</title>
        <authorList>
            <person name="Riley R."/>
            <person name="Haridas S."/>
            <person name="Wolfe K.H."/>
            <person name="Lopes M.R."/>
            <person name="Hittinger C.T."/>
            <person name="Goeker M."/>
            <person name="Salamov A.A."/>
            <person name="Wisecaver J.H."/>
            <person name="Long T.M."/>
            <person name="Calvey C.H."/>
            <person name="Aerts A.L."/>
            <person name="Barry K.W."/>
            <person name="Choi C."/>
            <person name="Clum A."/>
            <person name="Coughlan A.Y."/>
            <person name="Deshpande S."/>
            <person name="Douglass A.P."/>
            <person name="Hanson S.J."/>
            <person name="Klenk H.-P."/>
            <person name="LaButti K.M."/>
            <person name="Lapidus A."/>
            <person name="Lindquist E.A."/>
            <person name="Lipzen A.M."/>
            <person name="Meier-Kolthoff J.P."/>
            <person name="Ohm R.A."/>
            <person name="Otillar R.P."/>
            <person name="Pangilinan J.L."/>
            <person name="Peng Y."/>
            <person name="Rokas A."/>
            <person name="Rosa C.A."/>
            <person name="Scheuner C."/>
            <person name="Sibirny A.A."/>
            <person name="Slot J.C."/>
            <person name="Stielow J.B."/>
            <person name="Sun H."/>
            <person name="Kurtzman C.P."/>
            <person name="Blackwell M."/>
            <person name="Grigoriev I.V."/>
            <person name="Jeffries T.W."/>
        </authorList>
    </citation>
    <scope>NUCLEOTIDE SEQUENCE [LARGE SCALE GENOMIC DNA]</scope>
    <source>
        <strain evidence="10">ATCC 58044 / CBS 1984 / NCYC 433 / NRRL Y-366-8</strain>
    </source>
</reference>
<accession>A0A1E3P8J3</accession>
<evidence type="ECO:0000313" key="9">
    <source>
        <dbReference type="EMBL" id="ODQ61729.1"/>
    </source>
</evidence>
<dbReference type="PROSITE" id="PS00108">
    <property type="entry name" value="PROTEIN_KINASE_ST"/>
    <property type="match status" value="1"/>
</dbReference>
<gene>
    <name evidence="9" type="ORF">WICANDRAFT_18745</name>
</gene>
<dbReference type="InterPro" id="IPR017441">
    <property type="entry name" value="Protein_kinase_ATP_BS"/>
</dbReference>
<dbReference type="OrthoDB" id="1738954at2759"/>
<keyword evidence="10" id="KW-1185">Reference proteome</keyword>
<dbReference type="RefSeq" id="XP_019040936.1">
    <property type="nucleotide sequence ID" value="XM_019180805.1"/>
</dbReference>
<evidence type="ECO:0000256" key="1">
    <source>
        <dbReference type="ARBA" id="ARBA00022527"/>
    </source>
</evidence>
<keyword evidence="1 7" id="KW-0723">Serine/threonine-protein kinase</keyword>
<evidence type="ECO:0000259" key="8">
    <source>
        <dbReference type="PROSITE" id="PS50011"/>
    </source>
</evidence>
<name>A0A1E3P8J3_WICAA</name>
<keyword evidence="5 6" id="KW-0067">ATP-binding</keyword>
<evidence type="ECO:0000313" key="10">
    <source>
        <dbReference type="Proteomes" id="UP000094112"/>
    </source>
</evidence>
<evidence type="ECO:0000256" key="5">
    <source>
        <dbReference type="ARBA" id="ARBA00022840"/>
    </source>
</evidence>
<dbReference type="InterPro" id="IPR000719">
    <property type="entry name" value="Prot_kinase_dom"/>
</dbReference>
<evidence type="ECO:0000256" key="2">
    <source>
        <dbReference type="ARBA" id="ARBA00022679"/>
    </source>
</evidence>
<dbReference type="AlphaFoldDB" id="A0A1E3P8J3"/>
<dbReference type="Gene3D" id="1.10.510.10">
    <property type="entry name" value="Transferase(Phosphotransferase) domain 1"/>
    <property type="match status" value="1"/>
</dbReference>
<evidence type="ECO:0000256" key="7">
    <source>
        <dbReference type="RuleBase" id="RU000304"/>
    </source>
</evidence>
<feature type="domain" description="Protein kinase" evidence="8">
    <location>
        <begin position="11"/>
        <end position="300"/>
    </location>
</feature>
<keyword evidence="2" id="KW-0808">Transferase</keyword>
<dbReference type="PROSITE" id="PS00107">
    <property type="entry name" value="PROTEIN_KINASE_ATP"/>
    <property type="match status" value="1"/>
</dbReference>
<dbReference type="SMART" id="SM00220">
    <property type="entry name" value="S_TKc"/>
    <property type="match status" value="1"/>
</dbReference>
<evidence type="ECO:0000256" key="3">
    <source>
        <dbReference type="ARBA" id="ARBA00022741"/>
    </source>
</evidence>
<evidence type="ECO:0000256" key="4">
    <source>
        <dbReference type="ARBA" id="ARBA00022777"/>
    </source>
</evidence>
<dbReference type="GO" id="GO:0005524">
    <property type="term" value="F:ATP binding"/>
    <property type="evidence" value="ECO:0007669"/>
    <property type="project" value="UniProtKB-UniRule"/>
</dbReference>
<sequence>LPQYKELSPRYIIQEQIGEGAFSKVFKAFDIELNKHVAIKIIEKQAMNKSQIDSVLKEVSIMKRLNHPNIVTILNFINNDSKSFIILELLNGGEIFNKIVELTYFSELLSKHVIIQIVQAIKYLHQEVGVVHRDIKPENLLFDKIPYKPSTTPPQLRKSDESNKKDEGEFITNIGSGEIGVVKLADFGLSKILWDQATTKTPCGTASYTAPEIIKDEAYSKAVDMWGVGCVLYTLLCGFPPFYDNNPEELTKKVARGDYCFLSPWWDEISKEAKDLVSHLLTVDPKKRYTPDDVLNHPWITGVEKLITPAIDAP</sequence>
<dbReference type="STRING" id="683960.A0A1E3P8J3"/>
<dbReference type="GO" id="GO:0004674">
    <property type="term" value="F:protein serine/threonine kinase activity"/>
    <property type="evidence" value="ECO:0007669"/>
    <property type="project" value="UniProtKB-KW"/>
</dbReference>
<dbReference type="PIRSF" id="PIRSF000654">
    <property type="entry name" value="Integrin-linked_kinase"/>
    <property type="match status" value="1"/>
</dbReference>
<proteinExistence type="inferred from homology"/>
<dbReference type="Gene3D" id="3.30.200.20">
    <property type="entry name" value="Phosphorylase Kinase, domain 1"/>
    <property type="match status" value="1"/>
</dbReference>
<dbReference type="PROSITE" id="PS50011">
    <property type="entry name" value="PROTEIN_KINASE_DOM"/>
    <property type="match status" value="1"/>
</dbReference>
<dbReference type="PANTHER" id="PTHR24347">
    <property type="entry name" value="SERINE/THREONINE-PROTEIN KINASE"/>
    <property type="match status" value="1"/>
</dbReference>
<dbReference type="GeneID" id="30198051"/>
<dbReference type="EMBL" id="KV454208">
    <property type="protein sequence ID" value="ODQ61729.1"/>
    <property type="molecule type" value="Genomic_DNA"/>
</dbReference>
<dbReference type="InterPro" id="IPR008271">
    <property type="entry name" value="Ser/Thr_kinase_AS"/>
</dbReference>
<keyword evidence="3 6" id="KW-0547">Nucleotide-binding</keyword>
<feature type="non-terminal residue" evidence="9">
    <location>
        <position position="314"/>
    </location>
</feature>
<dbReference type="Proteomes" id="UP000094112">
    <property type="component" value="Unassembled WGS sequence"/>
</dbReference>
<feature type="non-terminal residue" evidence="9">
    <location>
        <position position="1"/>
    </location>
</feature>
<feature type="binding site" evidence="6">
    <location>
        <position position="40"/>
    </location>
    <ligand>
        <name>ATP</name>
        <dbReference type="ChEBI" id="CHEBI:30616"/>
    </ligand>
</feature>
<comment type="similarity">
    <text evidence="7">Belongs to the protein kinase superfamily.</text>
</comment>
<dbReference type="FunFam" id="3.30.200.20:FF:000315">
    <property type="entry name" value="Calcium-dependent protein kinase 3"/>
    <property type="match status" value="1"/>
</dbReference>
<dbReference type="Pfam" id="PF00069">
    <property type="entry name" value="Pkinase"/>
    <property type="match status" value="1"/>
</dbReference>
<dbReference type="SUPFAM" id="SSF56112">
    <property type="entry name" value="Protein kinase-like (PK-like)"/>
    <property type="match status" value="1"/>
</dbReference>
<keyword evidence="4" id="KW-0418">Kinase</keyword>